<feature type="signal peptide" evidence="3">
    <location>
        <begin position="1"/>
        <end position="35"/>
    </location>
</feature>
<feature type="domain" description="Ig-like" evidence="4">
    <location>
        <begin position="531"/>
        <end position="615"/>
    </location>
</feature>
<keyword evidence="7" id="KW-1185">Reference proteome</keyword>
<dbReference type="AlphaFoldDB" id="A0A5P2UJ95"/>
<reference evidence="6 7" key="2">
    <citation type="submission" date="2017-09" db="EMBL/GenBank/DDBJ databases">
        <authorList>
            <person name="Lee N."/>
            <person name="Cho B.-K."/>
        </authorList>
    </citation>
    <scope>NUCLEOTIDE SEQUENCE [LARGE SCALE GENOMIC DNA]</scope>
    <source>
        <strain evidence="6 7">ATCC 27467</strain>
    </source>
</reference>
<feature type="compositionally biased region" description="Low complexity" evidence="1">
    <location>
        <begin position="660"/>
        <end position="676"/>
    </location>
</feature>
<feature type="compositionally biased region" description="Gly residues" evidence="1">
    <location>
        <begin position="646"/>
        <end position="659"/>
    </location>
</feature>
<keyword evidence="2" id="KW-0472">Membrane</keyword>
<dbReference type="Proteomes" id="UP000634660">
    <property type="component" value="Unassembled WGS sequence"/>
</dbReference>
<evidence type="ECO:0000313" key="7">
    <source>
        <dbReference type="Proteomes" id="UP000326831"/>
    </source>
</evidence>
<organism evidence="6 7">
    <name type="scientific">Streptomyces subrutilus</name>
    <dbReference type="NCBI Taxonomy" id="36818"/>
    <lineage>
        <taxon>Bacteria</taxon>
        <taxon>Bacillati</taxon>
        <taxon>Actinomycetota</taxon>
        <taxon>Actinomycetes</taxon>
        <taxon>Kitasatosporales</taxon>
        <taxon>Streptomycetaceae</taxon>
        <taxon>Streptomyces</taxon>
    </lineage>
</organism>
<dbReference type="Gene3D" id="2.130.10.10">
    <property type="entry name" value="YVTN repeat-like/Quinoprotein amine dehydrogenase"/>
    <property type="match status" value="1"/>
</dbReference>
<dbReference type="InterPro" id="IPR015943">
    <property type="entry name" value="WD40/YVTN_repeat-like_dom_sf"/>
</dbReference>
<evidence type="ECO:0000256" key="2">
    <source>
        <dbReference type="SAM" id="Phobius"/>
    </source>
</evidence>
<dbReference type="InterPro" id="IPR007110">
    <property type="entry name" value="Ig-like_dom"/>
</dbReference>
<dbReference type="GO" id="GO:0005975">
    <property type="term" value="P:carbohydrate metabolic process"/>
    <property type="evidence" value="ECO:0007669"/>
    <property type="project" value="UniProtKB-ARBA"/>
</dbReference>
<dbReference type="EMBL" id="BMVX01000007">
    <property type="protein sequence ID" value="GGZ62075.1"/>
    <property type="molecule type" value="Genomic_DNA"/>
</dbReference>
<dbReference type="InterPro" id="IPR013783">
    <property type="entry name" value="Ig-like_fold"/>
</dbReference>
<keyword evidence="3" id="KW-0732">Signal</keyword>
<dbReference type="OrthoDB" id="3826165at2"/>
<feature type="transmembrane region" description="Helical" evidence="2">
    <location>
        <begin position="706"/>
        <end position="726"/>
    </location>
</feature>
<feature type="compositionally biased region" description="Gly residues" evidence="1">
    <location>
        <begin position="677"/>
        <end position="693"/>
    </location>
</feature>
<dbReference type="InterPro" id="IPR036179">
    <property type="entry name" value="Ig-like_dom_sf"/>
</dbReference>
<dbReference type="InterPro" id="IPR013098">
    <property type="entry name" value="Ig_I-set"/>
</dbReference>
<evidence type="ECO:0000256" key="3">
    <source>
        <dbReference type="SAM" id="SignalP"/>
    </source>
</evidence>
<evidence type="ECO:0000256" key="1">
    <source>
        <dbReference type="SAM" id="MobiDB-lite"/>
    </source>
</evidence>
<dbReference type="InterPro" id="IPR027273">
    <property type="entry name" value="Neocarzinostatin-like"/>
</dbReference>
<evidence type="ECO:0000313" key="5">
    <source>
        <dbReference type="EMBL" id="GGZ62075.1"/>
    </source>
</evidence>
<feature type="chain" id="PRO_5044622759" description="Ig-like domain-containing protein" evidence="3">
    <location>
        <begin position="36"/>
        <end position="735"/>
    </location>
</feature>
<dbReference type="RefSeq" id="WP_150516871.1">
    <property type="nucleotide sequence ID" value="NZ_BMVX01000007.1"/>
</dbReference>
<accession>A0A5P2UJ95</accession>
<dbReference type="Gene3D" id="2.60.40.10">
    <property type="entry name" value="Immunoglobulins"/>
    <property type="match status" value="1"/>
</dbReference>
<feature type="region of interest" description="Disordered" evidence="1">
    <location>
        <begin position="618"/>
        <end position="693"/>
    </location>
</feature>
<dbReference type="InterPro" id="IPR011048">
    <property type="entry name" value="Haem_d1_sf"/>
</dbReference>
<evidence type="ECO:0000259" key="4">
    <source>
        <dbReference type="PROSITE" id="PS50835"/>
    </source>
</evidence>
<dbReference type="KEGG" id="ssub:CP968_05305"/>
<dbReference type="SUPFAM" id="SSF49319">
    <property type="entry name" value="Actinoxanthin-like"/>
    <property type="match status" value="1"/>
</dbReference>
<gene>
    <name evidence="6" type="ORF">CP968_05305</name>
    <name evidence="5" type="ORF">GCM10010371_21840</name>
</gene>
<name>A0A5P2UJ95_9ACTN</name>
<dbReference type="SUPFAM" id="SSF51004">
    <property type="entry name" value="C-terminal (heme d1) domain of cytochrome cd1-nitrite reductase"/>
    <property type="match status" value="1"/>
</dbReference>
<keyword evidence="2" id="KW-1133">Transmembrane helix</keyword>
<dbReference type="Proteomes" id="UP000326831">
    <property type="component" value="Chromosome"/>
</dbReference>
<sequence length="735" mass="71853">MTAPLPTTPPAPHRLGAAGAALTLVLASASALALASGGTVSAAAGAPRTAPGSAGQQLTVSTASDLAPPGQTVRVTGKGYDPAKGVYVALCKDNGDDRLPAPCAGGADVTGAAKASQWIVPVGDAHAGELGTPYGAGGGFDVELRLTAKSEGLDCARVACSVVTRVDHRGVGDRSQDVRVPVAFRGGDAVGPGGEGVDVPQGTVAYAAVAQFTTAGKPRDVLLHPDSGKLYVGSEDLPDTAGANESGLHVLDPADGRLRGSVTRAPGSTGALSQRPVRQLIAPLPGDGVVFAYPLRGIGTAREGDSAAAGAWVPGAAVTDSAPGVTPGTVLVAQGPVLSEVDIATAAVKRTLTLDGGEEFALDAARGAVWFTDFGNRRMYRVDTAAFKVTAAVELPRGEGFGGFAEVDPETGAVWVGLDTSVVVHDAAGERVGTVEGQDLPRAARFDAAAHEAYVVWQDAGDPSRPGSDNNGALAVYRTADLKPAAKPVVLPGNHGQSGAASLAVQPGGGTLFVTNPAEGRIVRLERSVSPTVAQGPTDRTVTAGTVVSLTARAEGTPSPAVVWQVSTDAGKNWKAVPGATAATYAFTAAAAHDGQRYRAEFHNSAGTSRTTAITLTVTAPPDGSSTEGAGGTGSTGGTDASAGTSGTGGTAATGGGDGTVTAGAAGGSSDTTTGGTASGGTAGGGSGGATAAGGTTGGALASTGVTVASLGGAAVVLTAAGWALVRRRRPGGAA</sequence>
<dbReference type="Pfam" id="PF07679">
    <property type="entry name" value="I-set"/>
    <property type="match status" value="1"/>
</dbReference>
<reference evidence="5" key="1">
    <citation type="journal article" date="2014" name="Int. J. Syst. Evol. Microbiol.">
        <title>Complete genome sequence of Corynebacterium casei LMG S-19264T (=DSM 44701T), isolated from a smear-ripened cheese.</title>
        <authorList>
            <consortium name="US DOE Joint Genome Institute (JGI-PGF)"/>
            <person name="Walter F."/>
            <person name="Albersmeier A."/>
            <person name="Kalinowski J."/>
            <person name="Ruckert C."/>
        </authorList>
    </citation>
    <scope>NUCLEOTIDE SEQUENCE</scope>
    <source>
        <strain evidence="5">JCM 4834</strain>
    </source>
</reference>
<dbReference type="SUPFAM" id="SSF48726">
    <property type="entry name" value="Immunoglobulin"/>
    <property type="match status" value="1"/>
</dbReference>
<proteinExistence type="predicted"/>
<dbReference type="Gene3D" id="2.60.40.230">
    <property type="entry name" value="Neocarzinostatin-like"/>
    <property type="match status" value="1"/>
</dbReference>
<evidence type="ECO:0000313" key="6">
    <source>
        <dbReference type="EMBL" id="QEU77771.1"/>
    </source>
</evidence>
<dbReference type="EMBL" id="CP023701">
    <property type="protein sequence ID" value="QEU77771.1"/>
    <property type="molecule type" value="Genomic_DNA"/>
</dbReference>
<dbReference type="PROSITE" id="PS50835">
    <property type="entry name" value="IG_LIKE"/>
    <property type="match status" value="1"/>
</dbReference>
<protein>
    <recommendedName>
        <fullName evidence="4">Ig-like domain-containing protein</fullName>
    </recommendedName>
</protein>
<keyword evidence="2" id="KW-0812">Transmembrane</keyword>
<reference evidence="5" key="3">
    <citation type="submission" date="2020-09" db="EMBL/GenBank/DDBJ databases">
        <authorList>
            <person name="Sun Q."/>
            <person name="Ohkuma M."/>
        </authorList>
    </citation>
    <scope>NUCLEOTIDE SEQUENCE</scope>
    <source>
        <strain evidence="5">JCM 4834</strain>
    </source>
</reference>